<dbReference type="InterPro" id="IPR017927">
    <property type="entry name" value="FAD-bd_FR_type"/>
</dbReference>
<gene>
    <name evidence="2" type="ORF">BJ963_002404</name>
</gene>
<feature type="domain" description="FAD-binding FR-type" evidence="1">
    <location>
        <begin position="16"/>
        <end position="153"/>
    </location>
</feature>
<protein>
    <submittedName>
        <fullName evidence="2">NADPH-dependent ferric siderophore reductase</fullName>
    </submittedName>
</protein>
<reference evidence="2 3" key="1">
    <citation type="submission" date="2020-07" db="EMBL/GenBank/DDBJ databases">
        <title>Sequencing the genomes of 1000 actinobacteria strains.</title>
        <authorList>
            <person name="Klenk H.-P."/>
        </authorList>
    </citation>
    <scope>NUCLEOTIDE SEQUENCE [LARGE SCALE GENOMIC DNA]</scope>
    <source>
        <strain evidence="2 3">DSM 23871</strain>
    </source>
</reference>
<dbReference type="InterPro" id="IPR007037">
    <property type="entry name" value="SIP_rossman_dom"/>
</dbReference>
<dbReference type="PANTHER" id="PTHR30157:SF0">
    <property type="entry name" value="NADPH-DEPENDENT FERRIC-CHELATE REDUCTASE"/>
    <property type="match status" value="1"/>
</dbReference>
<evidence type="ECO:0000313" key="2">
    <source>
        <dbReference type="EMBL" id="NYD74885.1"/>
    </source>
</evidence>
<dbReference type="Pfam" id="PF08021">
    <property type="entry name" value="FAD_binding_9"/>
    <property type="match status" value="1"/>
</dbReference>
<dbReference type="Pfam" id="PF04954">
    <property type="entry name" value="SIP"/>
    <property type="match status" value="1"/>
</dbReference>
<dbReference type="Proteomes" id="UP000589620">
    <property type="component" value="Unassembled WGS sequence"/>
</dbReference>
<dbReference type="AlphaFoldDB" id="A0A852T1W2"/>
<dbReference type="RefSeq" id="WP_246298046.1">
    <property type="nucleotide sequence ID" value="NZ_BAAAPX010000001.1"/>
</dbReference>
<organism evidence="2 3">
    <name type="scientific">Leifsonia soli</name>
    <dbReference type="NCBI Taxonomy" id="582665"/>
    <lineage>
        <taxon>Bacteria</taxon>
        <taxon>Bacillati</taxon>
        <taxon>Actinomycetota</taxon>
        <taxon>Actinomycetes</taxon>
        <taxon>Micrococcales</taxon>
        <taxon>Microbacteriaceae</taxon>
        <taxon>Leifsonia</taxon>
    </lineage>
</organism>
<dbReference type="PROSITE" id="PS51384">
    <property type="entry name" value="FAD_FR"/>
    <property type="match status" value="1"/>
</dbReference>
<proteinExistence type="predicted"/>
<accession>A0A852T1W2</accession>
<name>A0A852T1W2_9MICO</name>
<keyword evidence="3" id="KW-1185">Reference proteome</keyword>
<dbReference type="InterPro" id="IPR039374">
    <property type="entry name" value="SIP_fam"/>
</dbReference>
<dbReference type="InterPro" id="IPR013113">
    <property type="entry name" value="SIP_FAD-bd"/>
</dbReference>
<dbReference type="Gene3D" id="3.40.50.80">
    <property type="entry name" value="Nucleotide-binding domain of ferredoxin-NADP reductase (FNR) module"/>
    <property type="match status" value="1"/>
</dbReference>
<dbReference type="PANTHER" id="PTHR30157">
    <property type="entry name" value="FERRIC REDUCTASE, NADPH-DEPENDENT"/>
    <property type="match status" value="1"/>
</dbReference>
<dbReference type="CDD" id="cd06193">
    <property type="entry name" value="siderophore_interacting"/>
    <property type="match status" value="1"/>
</dbReference>
<evidence type="ECO:0000259" key="1">
    <source>
        <dbReference type="PROSITE" id="PS51384"/>
    </source>
</evidence>
<sequence length="281" mass="30140">MARTNMQATRVKPERSELLVLHVLRRERISSGFVRVTLGGGDVERFVPQGYDQWFRLFIPVGDDSSLDRLPTKLDALAYARYLAISKAVRPVLRNYTVRAYRPDGPEGPELDVDFVLHRAADGSSGPAAAWAEGCARGDAVAIIDEGRTFAPAAEIAHLRIVADETGLPAAAGILASLAERSSGSSGVEGTAVIEVPNPDDVQELIAPAGMDVRWAVRRGRGGVPGALAADAARSLAVPAVRSYGWVVGESELAVGMRRHWVSTGTAKADIVFCGYWKSRH</sequence>
<dbReference type="EMBL" id="JACCBJ010000001">
    <property type="protein sequence ID" value="NYD74885.1"/>
    <property type="molecule type" value="Genomic_DNA"/>
</dbReference>
<dbReference type="Gene3D" id="2.40.30.10">
    <property type="entry name" value="Translation factors"/>
    <property type="match status" value="1"/>
</dbReference>
<evidence type="ECO:0000313" key="3">
    <source>
        <dbReference type="Proteomes" id="UP000589620"/>
    </source>
</evidence>
<comment type="caution">
    <text evidence="2">The sequence shown here is derived from an EMBL/GenBank/DDBJ whole genome shotgun (WGS) entry which is preliminary data.</text>
</comment>
<dbReference type="InterPro" id="IPR039261">
    <property type="entry name" value="FNR_nucleotide-bd"/>
</dbReference>
<dbReference type="GO" id="GO:0016491">
    <property type="term" value="F:oxidoreductase activity"/>
    <property type="evidence" value="ECO:0007669"/>
    <property type="project" value="InterPro"/>
</dbReference>